<keyword evidence="1" id="KW-0812">Transmembrane</keyword>
<proteinExistence type="predicted"/>
<feature type="transmembrane region" description="Helical" evidence="1">
    <location>
        <begin position="192"/>
        <end position="213"/>
    </location>
</feature>
<dbReference type="OrthoDB" id="9786473at2"/>
<feature type="transmembrane region" description="Helical" evidence="1">
    <location>
        <begin position="145"/>
        <end position="172"/>
    </location>
</feature>
<organism evidence="2 3">
    <name type="scientific">Pseudoxanthomonas taiwanensis</name>
    <dbReference type="NCBI Taxonomy" id="176598"/>
    <lineage>
        <taxon>Bacteria</taxon>
        <taxon>Pseudomonadati</taxon>
        <taxon>Pseudomonadota</taxon>
        <taxon>Gammaproteobacteria</taxon>
        <taxon>Lysobacterales</taxon>
        <taxon>Lysobacteraceae</taxon>
        <taxon>Pseudoxanthomonas</taxon>
    </lineage>
</organism>
<dbReference type="RefSeq" id="WP_162123654.1">
    <property type="nucleotide sequence ID" value="NZ_PDWK01000010.1"/>
</dbReference>
<feature type="transmembrane region" description="Helical" evidence="1">
    <location>
        <begin position="64"/>
        <end position="85"/>
    </location>
</feature>
<dbReference type="Pfam" id="PF09997">
    <property type="entry name" value="DUF2238"/>
    <property type="match status" value="1"/>
</dbReference>
<keyword evidence="1" id="KW-1133">Transmembrane helix</keyword>
<dbReference type="AlphaFoldDB" id="A0A921P2D7"/>
<evidence type="ECO:0000256" key="1">
    <source>
        <dbReference type="SAM" id="Phobius"/>
    </source>
</evidence>
<accession>A0A921P2D7</accession>
<evidence type="ECO:0000313" key="2">
    <source>
        <dbReference type="EMBL" id="KAF1690114.1"/>
    </source>
</evidence>
<dbReference type="EMBL" id="PDWK01000010">
    <property type="protein sequence ID" value="KAF1690114.1"/>
    <property type="molecule type" value="Genomic_DNA"/>
</dbReference>
<name>A0A921P2D7_9GAMM</name>
<keyword evidence="3" id="KW-1185">Reference proteome</keyword>
<comment type="caution">
    <text evidence="2">The sequence shown here is derived from an EMBL/GenBank/DDBJ whole genome shotgun (WGS) entry which is preliminary data.</text>
</comment>
<dbReference type="InterPro" id="IPR058534">
    <property type="entry name" value="YjdF"/>
</dbReference>
<protein>
    <recommendedName>
        <fullName evidence="4">DUF2238 domain-containing protein</fullName>
    </recommendedName>
</protein>
<dbReference type="PIRSF" id="PIRSF020606">
    <property type="entry name" value="UCP020606"/>
    <property type="match status" value="1"/>
</dbReference>
<keyword evidence="1" id="KW-0472">Membrane</keyword>
<feature type="transmembrane region" description="Helical" evidence="1">
    <location>
        <begin position="40"/>
        <end position="57"/>
    </location>
</feature>
<sequence length="219" mass="24057">MSAAPLHTPVPPRHALALLAVYVAAWTALAVNPRYREDWALENVLVVLAVLLLPALWRRLPLSWPACIGLFVFGLLHAVGAHYTYAEVPYDAFFRQHLGFSVDALFGFTRNTYDRLVHFSYGLLLAPTCVQLLERAAAPRGAWRYVLPVSFIMSHALLFELFEWAAASVFGGDLGQAYLGTQGDEWDAQKDMLLAALGAALSVALMGLAGWLAPRPARP</sequence>
<evidence type="ECO:0008006" key="4">
    <source>
        <dbReference type="Google" id="ProtNLM"/>
    </source>
</evidence>
<dbReference type="InterPro" id="IPR014509">
    <property type="entry name" value="YjdF-like"/>
</dbReference>
<reference evidence="2" key="1">
    <citation type="submission" date="2017-10" db="EMBL/GenBank/DDBJ databases">
        <title>Whole genome sequencing of members of genus Pseudoxanthomonas.</title>
        <authorList>
            <person name="Kumar S."/>
            <person name="Bansal K."/>
            <person name="Kaur A."/>
            <person name="Patil P."/>
            <person name="Sharma S."/>
            <person name="Patil P.B."/>
        </authorList>
    </citation>
    <scope>NUCLEOTIDE SEQUENCE</scope>
    <source>
        <strain evidence="2">DSM 22914</strain>
    </source>
</reference>
<dbReference type="Proteomes" id="UP000717981">
    <property type="component" value="Unassembled WGS sequence"/>
</dbReference>
<evidence type="ECO:0000313" key="3">
    <source>
        <dbReference type="Proteomes" id="UP000717981"/>
    </source>
</evidence>
<gene>
    <name evidence="2" type="ORF">CR938_03345</name>
</gene>